<dbReference type="Pfam" id="PF01473">
    <property type="entry name" value="Choline_bind_1"/>
    <property type="match status" value="1"/>
</dbReference>
<organism evidence="3 4">
    <name type="scientific">Candidatus Lachnoclostridium stercoripullorum</name>
    <dbReference type="NCBI Taxonomy" id="2838635"/>
    <lineage>
        <taxon>Bacteria</taxon>
        <taxon>Bacillati</taxon>
        <taxon>Bacillota</taxon>
        <taxon>Clostridia</taxon>
        <taxon>Lachnospirales</taxon>
        <taxon>Lachnospiraceae</taxon>
    </lineage>
</organism>
<evidence type="ECO:0000256" key="1">
    <source>
        <dbReference type="ARBA" id="ARBA00022737"/>
    </source>
</evidence>
<name>A0A9D1W3U8_9FIRM</name>
<dbReference type="Proteomes" id="UP000886780">
    <property type="component" value="Unassembled WGS sequence"/>
</dbReference>
<reference evidence="3" key="2">
    <citation type="submission" date="2021-04" db="EMBL/GenBank/DDBJ databases">
        <authorList>
            <person name="Gilroy R."/>
        </authorList>
    </citation>
    <scope>NUCLEOTIDE SEQUENCE</scope>
    <source>
        <strain evidence="3">ChiGjej4B4-12881</strain>
    </source>
</reference>
<comment type="caution">
    <text evidence="3">The sequence shown here is derived from an EMBL/GenBank/DDBJ whole genome shotgun (WGS) entry which is preliminary data.</text>
</comment>
<feature type="signal peptide" evidence="2">
    <location>
        <begin position="1"/>
        <end position="29"/>
    </location>
</feature>
<evidence type="ECO:0008006" key="5">
    <source>
        <dbReference type="Google" id="ProtNLM"/>
    </source>
</evidence>
<sequence length="294" mass="31825">MTKKTTRSILAVLAAAAVITAGGAFSSMAEPASDLKIWGPVSEVTDSSLVIDNQNSNSYAGDVVIHISEETLILDGTSGMPASVEEGETVYAYISPAMTMSLPPQTTADMILTDLPADYKAPDYIEVQSMEAVDGGYRLTAADGLTFQVPADCPILPYLTRNMLYLENLYPGARCLVWSDGSTASKIMMFQPYGPEEAGSEDTVQPYEQQTGWVLTEGEAGTADARWIYYNQDGSLAKGWVEDSGKWYFLNLETGVMERSCFIQVDGKTYYMQEDGSMLTEAKTFTPAADGSLS</sequence>
<keyword evidence="2" id="KW-0732">Signal</keyword>
<proteinExistence type="predicted"/>
<evidence type="ECO:0000256" key="2">
    <source>
        <dbReference type="SAM" id="SignalP"/>
    </source>
</evidence>
<dbReference type="InterPro" id="IPR018337">
    <property type="entry name" value="Cell_wall/Cho-bd_repeat"/>
</dbReference>
<keyword evidence="1" id="KW-0677">Repeat</keyword>
<dbReference type="Pfam" id="PF19127">
    <property type="entry name" value="Choline_bind_3"/>
    <property type="match status" value="1"/>
</dbReference>
<dbReference type="AlphaFoldDB" id="A0A9D1W3U8"/>
<accession>A0A9D1W3U8</accession>
<dbReference type="SUPFAM" id="SSF69360">
    <property type="entry name" value="Cell wall binding repeat"/>
    <property type="match status" value="1"/>
</dbReference>
<evidence type="ECO:0000313" key="3">
    <source>
        <dbReference type="EMBL" id="HIX51991.1"/>
    </source>
</evidence>
<protein>
    <recommendedName>
        <fullName evidence="5">Cell wall binding repeat-containing protein</fullName>
    </recommendedName>
</protein>
<dbReference type="Gene3D" id="2.10.270.10">
    <property type="entry name" value="Cholin Binding"/>
    <property type="match status" value="1"/>
</dbReference>
<feature type="chain" id="PRO_5039674845" description="Cell wall binding repeat-containing protein" evidence="2">
    <location>
        <begin position="30"/>
        <end position="294"/>
    </location>
</feature>
<evidence type="ECO:0000313" key="4">
    <source>
        <dbReference type="Proteomes" id="UP000886780"/>
    </source>
</evidence>
<dbReference type="EMBL" id="DXEU01000071">
    <property type="protein sequence ID" value="HIX51991.1"/>
    <property type="molecule type" value="Genomic_DNA"/>
</dbReference>
<reference evidence="3" key="1">
    <citation type="journal article" date="2021" name="PeerJ">
        <title>Extensive microbial diversity within the chicken gut microbiome revealed by metagenomics and culture.</title>
        <authorList>
            <person name="Gilroy R."/>
            <person name="Ravi A."/>
            <person name="Getino M."/>
            <person name="Pursley I."/>
            <person name="Horton D.L."/>
            <person name="Alikhan N.F."/>
            <person name="Baker D."/>
            <person name="Gharbi K."/>
            <person name="Hall N."/>
            <person name="Watson M."/>
            <person name="Adriaenssens E.M."/>
            <person name="Foster-Nyarko E."/>
            <person name="Jarju S."/>
            <person name="Secka A."/>
            <person name="Antonio M."/>
            <person name="Oren A."/>
            <person name="Chaudhuri R.R."/>
            <person name="La Ragione R."/>
            <person name="Hildebrand F."/>
            <person name="Pallen M.J."/>
        </authorList>
    </citation>
    <scope>NUCLEOTIDE SEQUENCE</scope>
    <source>
        <strain evidence="3">ChiGjej4B4-12881</strain>
    </source>
</reference>
<gene>
    <name evidence="3" type="ORF">IAA28_04205</name>
</gene>